<comment type="subcellular location">
    <subcellularLocation>
        <location evidence="1">Cell inner membrane</location>
        <topology evidence="1">Multi-pass membrane protein</topology>
    </subcellularLocation>
    <subcellularLocation>
        <location evidence="11">Cell membrane</location>
        <topology evidence="11">Multi-pass membrane protein</topology>
    </subcellularLocation>
</comment>
<organism evidence="13 14">
    <name type="scientific">Candidatus Bandiella euplotis</name>
    <dbReference type="NCBI Taxonomy" id="1664265"/>
    <lineage>
        <taxon>Bacteria</taxon>
        <taxon>Pseudomonadati</taxon>
        <taxon>Pseudomonadota</taxon>
        <taxon>Alphaproteobacteria</taxon>
        <taxon>Rickettsiales</taxon>
        <taxon>Candidatus Midichloriaceae</taxon>
        <taxon>Candidatus Bandiella</taxon>
    </lineage>
</organism>
<evidence type="ECO:0000256" key="1">
    <source>
        <dbReference type="ARBA" id="ARBA00004429"/>
    </source>
</evidence>
<evidence type="ECO:0000256" key="5">
    <source>
        <dbReference type="ARBA" id="ARBA00022519"/>
    </source>
</evidence>
<evidence type="ECO:0000313" key="14">
    <source>
        <dbReference type="Proteomes" id="UP001327219"/>
    </source>
</evidence>
<evidence type="ECO:0000256" key="9">
    <source>
        <dbReference type="ARBA" id="ARBA00037216"/>
    </source>
</evidence>
<evidence type="ECO:0000313" key="13">
    <source>
        <dbReference type="EMBL" id="WPX96404.1"/>
    </source>
</evidence>
<dbReference type="CDD" id="cd06261">
    <property type="entry name" value="TM_PBP2"/>
    <property type="match status" value="1"/>
</dbReference>
<protein>
    <recommendedName>
        <fullName evidence="10">Spermidine/putrescine transport system permease protein PotC</fullName>
    </recommendedName>
</protein>
<keyword evidence="4" id="KW-1003">Cell membrane</keyword>
<reference evidence="13 14" key="1">
    <citation type="submission" date="2022-11" db="EMBL/GenBank/DDBJ databases">
        <title>Host association and intracellularity evolved multiple times independently in the Rickettsiales.</title>
        <authorList>
            <person name="Castelli M."/>
            <person name="Nardi T."/>
            <person name="Gammuto L."/>
            <person name="Bellinzona G."/>
            <person name="Sabaneyeva E."/>
            <person name="Potekhin A."/>
            <person name="Serra V."/>
            <person name="Petroni G."/>
            <person name="Sassera D."/>
        </authorList>
    </citation>
    <scope>NUCLEOTIDE SEQUENCE [LARGE SCALE GENOMIC DNA]</scope>
    <source>
        <strain evidence="13 14">NDG2</strain>
    </source>
</reference>
<evidence type="ECO:0000256" key="7">
    <source>
        <dbReference type="ARBA" id="ARBA00022989"/>
    </source>
</evidence>
<keyword evidence="14" id="KW-1185">Reference proteome</keyword>
<gene>
    <name evidence="13" type="ORF">Bandiella_00516</name>
</gene>
<dbReference type="Proteomes" id="UP001327219">
    <property type="component" value="Chromosome"/>
</dbReference>
<evidence type="ECO:0000256" key="2">
    <source>
        <dbReference type="ARBA" id="ARBA00007069"/>
    </source>
</evidence>
<evidence type="ECO:0000259" key="12">
    <source>
        <dbReference type="PROSITE" id="PS50928"/>
    </source>
</evidence>
<dbReference type="InterPro" id="IPR051789">
    <property type="entry name" value="Bact_Polyamine_Transport"/>
</dbReference>
<accession>A0ABZ0UN62</accession>
<dbReference type="Pfam" id="PF00528">
    <property type="entry name" value="BPD_transp_1"/>
    <property type="match status" value="1"/>
</dbReference>
<feature type="transmembrane region" description="Helical" evidence="11">
    <location>
        <begin position="7"/>
        <end position="29"/>
    </location>
</feature>
<comment type="function">
    <text evidence="9">Required for the activity of the bacterial periplasmic transport system of putrescine and spermidine.</text>
</comment>
<keyword evidence="7 11" id="KW-1133">Transmembrane helix</keyword>
<evidence type="ECO:0000256" key="11">
    <source>
        <dbReference type="RuleBase" id="RU363032"/>
    </source>
</evidence>
<dbReference type="PROSITE" id="PS50928">
    <property type="entry name" value="ABC_TM1"/>
    <property type="match status" value="1"/>
</dbReference>
<proteinExistence type="inferred from homology"/>
<feature type="domain" description="ABC transmembrane type-1" evidence="12">
    <location>
        <begin position="59"/>
        <end position="250"/>
    </location>
</feature>
<feature type="transmembrane region" description="Helical" evidence="11">
    <location>
        <begin position="171"/>
        <end position="194"/>
    </location>
</feature>
<feature type="transmembrane region" description="Helical" evidence="11">
    <location>
        <begin position="229"/>
        <end position="251"/>
    </location>
</feature>
<feature type="transmembrane region" description="Helical" evidence="11">
    <location>
        <begin position="127"/>
        <end position="150"/>
    </location>
</feature>
<dbReference type="RefSeq" id="WP_323733217.1">
    <property type="nucleotide sequence ID" value="NZ_CP110820.1"/>
</dbReference>
<keyword evidence="8 11" id="KW-0472">Membrane</keyword>
<dbReference type="SUPFAM" id="SSF161098">
    <property type="entry name" value="MetI-like"/>
    <property type="match status" value="1"/>
</dbReference>
<evidence type="ECO:0000256" key="10">
    <source>
        <dbReference type="ARBA" id="ARBA00039580"/>
    </source>
</evidence>
<comment type="similarity">
    <text evidence="2">Belongs to the binding-protein-dependent transport system permease family. CysTW subfamily.</text>
</comment>
<dbReference type="InterPro" id="IPR035906">
    <property type="entry name" value="MetI-like_sf"/>
</dbReference>
<dbReference type="Gene3D" id="1.10.3720.10">
    <property type="entry name" value="MetI-like"/>
    <property type="match status" value="1"/>
</dbReference>
<feature type="transmembrane region" description="Helical" evidence="11">
    <location>
        <begin position="97"/>
        <end position="121"/>
    </location>
</feature>
<feature type="transmembrane region" description="Helical" evidence="11">
    <location>
        <begin position="63"/>
        <end position="85"/>
    </location>
</feature>
<keyword evidence="6 11" id="KW-0812">Transmembrane</keyword>
<evidence type="ECO:0000256" key="6">
    <source>
        <dbReference type="ARBA" id="ARBA00022692"/>
    </source>
</evidence>
<dbReference type="InterPro" id="IPR000515">
    <property type="entry name" value="MetI-like"/>
</dbReference>
<evidence type="ECO:0000256" key="3">
    <source>
        <dbReference type="ARBA" id="ARBA00022448"/>
    </source>
</evidence>
<name>A0ABZ0UN62_9RICK</name>
<sequence>MNRTLKLTYITIFLLVLYFPIAMLVANSFNLSVYSVKWEGFTLMWYQRALENFALMSALKNSLILAFSSAFCVTVIATISAFSFYRYQYPGRRIVYFFVQTMVMFPDIILGISLLLLFIIFHIKLGYVTLLIAHISLALPFAIITIFIGFQGLDRNIIEAGKDLGASDYEVFSKIILPIIFPNLVSAYLIAFTLSLDDVVVSYFVSAPDYEILPLIIYSLAKLGIKPEVNAVCASMLVLSVIFIIISQTLIRKKL</sequence>
<dbReference type="PANTHER" id="PTHR43848:SF5">
    <property type="entry name" value="SPERMIDINE_PUTRESCINE TRANSPORT SYSTEM PERMEASE PROTEIN POTC"/>
    <property type="match status" value="1"/>
</dbReference>
<keyword evidence="3 11" id="KW-0813">Transport</keyword>
<dbReference type="EMBL" id="CP110820">
    <property type="protein sequence ID" value="WPX96404.1"/>
    <property type="molecule type" value="Genomic_DNA"/>
</dbReference>
<evidence type="ECO:0000256" key="4">
    <source>
        <dbReference type="ARBA" id="ARBA00022475"/>
    </source>
</evidence>
<keyword evidence="5" id="KW-0997">Cell inner membrane</keyword>
<dbReference type="PANTHER" id="PTHR43848">
    <property type="entry name" value="PUTRESCINE TRANSPORT SYSTEM PERMEASE PROTEIN POTI"/>
    <property type="match status" value="1"/>
</dbReference>
<evidence type="ECO:0000256" key="8">
    <source>
        <dbReference type="ARBA" id="ARBA00023136"/>
    </source>
</evidence>